<dbReference type="Pfam" id="PF00155">
    <property type="entry name" value="Aminotran_1_2"/>
    <property type="match status" value="1"/>
</dbReference>
<reference evidence="4" key="2">
    <citation type="submission" date="2021-04" db="EMBL/GenBank/DDBJ databases">
        <authorList>
            <person name="Gilroy R."/>
        </authorList>
    </citation>
    <scope>NUCLEOTIDE SEQUENCE</scope>
    <source>
        <strain evidence="4">ChiW4-1371</strain>
    </source>
</reference>
<evidence type="ECO:0000313" key="5">
    <source>
        <dbReference type="Proteomes" id="UP000824176"/>
    </source>
</evidence>
<comment type="caution">
    <text evidence="4">The sequence shown here is derived from an EMBL/GenBank/DDBJ whole genome shotgun (WGS) entry which is preliminary data.</text>
</comment>
<keyword evidence="2" id="KW-0663">Pyridoxal phosphate</keyword>
<evidence type="ECO:0000313" key="4">
    <source>
        <dbReference type="EMBL" id="HIZ90443.1"/>
    </source>
</evidence>
<dbReference type="InterPro" id="IPR015424">
    <property type="entry name" value="PyrdxlP-dep_Trfase"/>
</dbReference>
<dbReference type="SUPFAM" id="SSF53383">
    <property type="entry name" value="PLP-dependent transferases"/>
    <property type="match status" value="1"/>
</dbReference>
<reference evidence="4" key="1">
    <citation type="journal article" date="2021" name="PeerJ">
        <title>Extensive microbial diversity within the chicken gut microbiome revealed by metagenomics and culture.</title>
        <authorList>
            <person name="Gilroy R."/>
            <person name="Ravi A."/>
            <person name="Getino M."/>
            <person name="Pursley I."/>
            <person name="Horton D.L."/>
            <person name="Alikhan N.F."/>
            <person name="Baker D."/>
            <person name="Gharbi K."/>
            <person name="Hall N."/>
            <person name="Watson M."/>
            <person name="Adriaenssens E.M."/>
            <person name="Foster-Nyarko E."/>
            <person name="Jarju S."/>
            <person name="Secka A."/>
            <person name="Antonio M."/>
            <person name="Oren A."/>
            <person name="Chaudhuri R.R."/>
            <person name="La Ragione R."/>
            <person name="Hildebrand F."/>
            <person name="Pallen M.J."/>
        </authorList>
    </citation>
    <scope>NUCLEOTIDE SEQUENCE</scope>
    <source>
        <strain evidence="4">ChiW4-1371</strain>
    </source>
</reference>
<evidence type="ECO:0000256" key="2">
    <source>
        <dbReference type="ARBA" id="ARBA00022898"/>
    </source>
</evidence>
<dbReference type="GO" id="GO:0008483">
    <property type="term" value="F:transaminase activity"/>
    <property type="evidence" value="ECO:0007669"/>
    <property type="project" value="UniProtKB-KW"/>
</dbReference>
<dbReference type="InterPro" id="IPR015422">
    <property type="entry name" value="PyrdxlP-dep_Trfase_small"/>
</dbReference>
<keyword evidence="4" id="KW-0808">Transferase</keyword>
<dbReference type="EMBL" id="DXAQ01000163">
    <property type="protein sequence ID" value="HIZ90443.1"/>
    <property type="molecule type" value="Genomic_DNA"/>
</dbReference>
<dbReference type="InterPro" id="IPR015421">
    <property type="entry name" value="PyrdxlP-dep_Trfase_major"/>
</dbReference>
<dbReference type="AlphaFoldDB" id="A0A9D2KDW0"/>
<gene>
    <name evidence="4" type="ORF">H9804_10905</name>
</gene>
<evidence type="ECO:0000259" key="3">
    <source>
        <dbReference type="Pfam" id="PF00155"/>
    </source>
</evidence>
<dbReference type="PANTHER" id="PTHR42885:SF1">
    <property type="entry name" value="THREONINE-PHOSPHATE DECARBOXYLASE"/>
    <property type="match status" value="1"/>
</dbReference>
<dbReference type="GO" id="GO:0030170">
    <property type="term" value="F:pyridoxal phosphate binding"/>
    <property type="evidence" value="ECO:0007669"/>
    <property type="project" value="InterPro"/>
</dbReference>
<dbReference type="Proteomes" id="UP000824176">
    <property type="component" value="Unassembled WGS sequence"/>
</dbReference>
<feature type="domain" description="Aminotransferase class I/classII large" evidence="3">
    <location>
        <begin position="35"/>
        <end position="342"/>
    </location>
</feature>
<protein>
    <submittedName>
        <fullName evidence="4">Aminotransferase class I/II-fold pyridoxal phosphate-dependent enzyme</fullName>
    </submittedName>
</protein>
<proteinExistence type="predicted"/>
<accession>A0A9D2KDW0</accession>
<name>A0A9D2KDW0_9BACT</name>
<dbReference type="Gene3D" id="3.90.1150.10">
    <property type="entry name" value="Aspartate Aminotransferase, domain 1"/>
    <property type="match status" value="1"/>
</dbReference>
<sequence length="348" mass="40257">MSKNYTHGGDIFSFYEKYGRYPVDFSSSLNPLVSPLEVTNAFVESYKECFAYPPYDYKELRKKISENENVLIDNICVSNGASELIRYIPILLKPKNALITAPAFSEYKKSLAGCNVHEYYLLKENNFLIQDDFFDYIKGKDLVFLTNPDNPLGNIISREFIEKTAEICRQEHAYLVVDECFMDLSCDNESAVPLIKKHDNLIIIKAFTKTYSFAGLRLGYAVTCANIIDKLEDIMPEWRVSMPAYRCGIAALSDKDFIRQSIEYIEKEKKYIIENFTAFGFKIYGSKANYIFFYCTYDDLKEKLEKYGILIRDCSNYNGLEKGYYRAAVKKHEDNTKLINALKEIIYG</sequence>
<dbReference type="CDD" id="cd00609">
    <property type="entry name" value="AAT_like"/>
    <property type="match status" value="1"/>
</dbReference>
<keyword evidence="4" id="KW-0032">Aminotransferase</keyword>
<dbReference type="InterPro" id="IPR004839">
    <property type="entry name" value="Aminotransferase_I/II_large"/>
</dbReference>
<dbReference type="Gene3D" id="3.40.640.10">
    <property type="entry name" value="Type I PLP-dependent aspartate aminotransferase-like (Major domain)"/>
    <property type="match status" value="1"/>
</dbReference>
<evidence type="ECO:0000256" key="1">
    <source>
        <dbReference type="ARBA" id="ARBA00001933"/>
    </source>
</evidence>
<dbReference type="PANTHER" id="PTHR42885">
    <property type="entry name" value="HISTIDINOL-PHOSPHATE AMINOTRANSFERASE-RELATED"/>
    <property type="match status" value="1"/>
</dbReference>
<comment type="cofactor">
    <cofactor evidence="1">
        <name>pyridoxal 5'-phosphate</name>
        <dbReference type="ChEBI" id="CHEBI:597326"/>
    </cofactor>
</comment>
<organism evidence="4 5">
    <name type="scientific">Candidatus Mucispirillum faecigallinarum</name>
    <dbReference type="NCBI Taxonomy" id="2838699"/>
    <lineage>
        <taxon>Bacteria</taxon>
        <taxon>Pseudomonadati</taxon>
        <taxon>Deferribacterota</taxon>
        <taxon>Deferribacteres</taxon>
        <taxon>Deferribacterales</taxon>
        <taxon>Mucispirillaceae</taxon>
        <taxon>Mucispirillum</taxon>
    </lineage>
</organism>